<dbReference type="SUPFAM" id="SSF47413">
    <property type="entry name" value="lambda repressor-like DNA-binding domains"/>
    <property type="match status" value="1"/>
</dbReference>
<dbReference type="PANTHER" id="PTHR30146">
    <property type="entry name" value="LACI-RELATED TRANSCRIPTIONAL REPRESSOR"/>
    <property type="match status" value="1"/>
</dbReference>
<evidence type="ECO:0000256" key="2">
    <source>
        <dbReference type="ARBA" id="ARBA00023125"/>
    </source>
</evidence>
<dbReference type="CDD" id="cd01392">
    <property type="entry name" value="HTH_LacI"/>
    <property type="match status" value="1"/>
</dbReference>
<proteinExistence type="predicted"/>
<dbReference type="RefSeq" id="WP_377432745.1">
    <property type="nucleotide sequence ID" value="NZ_JBHSPR010000069.1"/>
</dbReference>
<dbReference type="SUPFAM" id="SSF53822">
    <property type="entry name" value="Periplasmic binding protein-like I"/>
    <property type="match status" value="1"/>
</dbReference>
<dbReference type="PROSITE" id="PS00356">
    <property type="entry name" value="HTH_LACI_1"/>
    <property type="match status" value="1"/>
</dbReference>
<dbReference type="PANTHER" id="PTHR30146:SF109">
    <property type="entry name" value="HTH-TYPE TRANSCRIPTIONAL REGULATOR GALS"/>
    <property type="match status" value="1"/>
</dbReference>
<dbReference type="InterPro" id="IPR000843">
    <property type="entry name" value="HTH_LacI"/>
</dbReference>
<gene>
    <name evidence="5" type="ORF">ACFP2T_42850</name>
</gene>
<dbReference type="Gene3D" id="3.40.50.2300">
    <property type="match status" value="2"/>
</dbReference>
<dbReference type="EMBL" id="JBHSPR010000069">
    <property type="protein sequence ID" value="MFC6022882.1"/>
    <property type="molecule type" value="Genomic_DNA"/>
</dbReference>
<comment type="caution">
    <text evidence="5">The sequence shown here is derived from an EMBL/GenBank/DDBJ whole genome shotgun (WGS) entry which is preliminary data.</text>
</comment>
<sequence length="348" mass="37137">MSLRAAGTRPPTIHDVAARAGVSAQTVGRYVRGFQGIRPPTREKVRAAIEELEWRPNPVARALRTSTGNRILLFVHELGESGPSNIIVAASTRAREAGYVLDVVPLDATDAEASEATLGSVDQSYVAGVLAFAPTPQLAELFDRFPFSAPVLREVNGDGFDGPRAQADLEPGTIALIEHLYELGHRQIFLINGPEQWFSSRKRRQAAVETARARGMAVVGEGFGDWSAESGHRIAQADLGAATAIIAANDEMAVGAIAALNSRGIRVPDRVSVVGFDDIRLAAYTVPALTTVRADFRASGRFAVDRLLEVIAGGPARDNELVEPAPPALIRRASAAPVRTHPRHSAPT</sequence>
<dbReference type="InterPro" id="IPR028082">
    <property type="entry name" value="Peripla_BP_I"/>
</dbReference>
<name>A0ABW1KPP4_9ACTN</name>
<organism evidence="5 6">
    <name type="scientific">Plantactinospora solaniradicis</name>
    <dbReference type="NCBI Taxonomy" id="1723736"/>
    <lineage>
        <taxon>Bacteria</taxon>
        <taxon>Bacillati</taxon>
        <taxon>Actinomycetota</taxon>
        <taxon>Actinomycetes</taxon>
        <taxon>Micromonosporales</taxon>
        <taxon>Micromonosporaceae</taxon>
        <taxon>Plantactinospora</taxon>
    </lineage>
</organism>
<evidence type="ECO:0000313" key="6">
    <source>
        <dbReference type="Proteomes" id="UP001596203"/>
    </source>
</evidence>
<dbReference type="GO" id="GO:0003677">
    <property type="term" value="F:DNA binding"/>
    <property type="evidence" value="ECO:0007669"/>
    <property type="project" value="UniProtKB-KW"/>
</dbReference>
<reference evidence="6" key="1">
    <citation type="journal article" date="2019" name="Int. J. Syst. Evol. Microbiol.">
        <title>The Global Catalogue of Microorganisms (GCM) 10K type strain sequencing project: providing services to taxonomists for standard genome sequencing and annotation.</title>
        <authorList>
            <consortium name="The Broad Institute Genomics Platform"/>
            <consortium name="The Broad Institute Genome Sequencing Center for Infectious Disease"/>
            <person name="Wu L."/>
            <person name="Ma J."/>
        </authorList>
    </citation>
    <scope>NUCLEOTIDE SEQUENCE [LARGE SCALE GENOMIC DNA]</scope>
    <source>
        <strain evidence="6">ZS-35-S2</strain>
    </source>
</reference>
<dbReference type="InterPro" id="IPR010982">
    <property type="entry name" value="Lambda_DNA-bd_dom_sf"/>
</dbReference>
<dbReference type="PROSITE" id="PS50932">
    <property type="entry name" value="HTH_LACI_2"/>
    <property type="match status" value="1"/>
</dbReference>
<evidence type="ECO:0000256" key="1">
    <source>
        <dbReference type="ARBA" id="ARBA00023015"/>
    </source>
</evidence>
<dbReference type="Pfam" id="PF13377">
    <property type="entry name" value="Peripla_BP_3"/>
    <property type="match status" value="1"/>
</dbReference>
<dbReference type="SMART" id="SM00354">
    <property type="entry name" value="HTH_LACI"/>
    <property type="match status" value="1"/>
</dbReference>
<dbReference type="Gene3D" id="1.10.260.40">
    <property type="entry name" value="lambda repressor-like DNA-binding domains"/>
    <property type="match status" value="1"/>
</dbReference>
<dbReference type="Pfam" id="PF00356">
    <property type="entry name" value="LacI"/>
    <property type="match status" value="1"/>
</dbReference>
<feature type="domain" description="HTH lacI-type" evidence="4">
    <location>
        <begin position="11"/>
        <end position="65"/>
    </location>
</feature>
<dbReference type="CDD" id="cd01574">
    <property type="entry name" value="PBP1_LacI"/>
    <property type="match status" value="1"/>
</dbReference>
<keyword evidence="3" id="KW-0804">Transcription</keyword>
<evidence type="ECO:0000256" key="3">
    <source>
        <dbReference type="ARBA" id="ARBA00023163"/>
    </source>
</evidence>
<dbReference type="InterPro" id="IPR046335">
    <property type="entry name" value="LacI/GalR-like_sensor"/>
</dbReference>
<keyword evidence="6" id="KW-1185">Reference proteome</keyword>
<keyword evidence="1" id="KW-0805">Transcription regulation</keyword>
<dbReference type="Proteomes" id="UP001596203">
    <property type="component" value="Unassembled WGS sequence"/>
</dbReference>
<protein>
    <submittedName>
        <fullName evidence="5">LacI family DNA-binding transcriptional regulator</fullName>
    </submittedName>
</protein>
<evidence type="ECO:0000313" key="5">
    <source>
        <dbReference type="EMBL" id="MFC6022882.1"/>
    </source>
</evidence>
<accession>A0ABW1KPP4</accession>
<keyword evidence="2 5" id="KW-0238">DNA-binding</keyword>
<evidence type="ECO:0000259" key="4">
    <source>
        <dbReference type="PROSITE" id="PS50932"/>
    </source>
</evidence>